<feature type="domain" description="Glycoside hydrolase family 31 TIM barrel" evidence="5">
    <location>
        <begin position="130"/>
        <end position="273"/>
    </location>
</feature>
<keyword evidence="3 4" id="KW-0326">Glycosidase</keyword>
<reference evidence="7" key="1">
    <citation type="submission" date="2018-01" db="EMBL/GenBank/DDBJ databases">
        <title>Draft Genome Sequence of the Radioresistant Bacterium Deinococcus aerius TR0125, Isolated from the Higher Atmosphere above Japan.</title>
        <authorList>
            <person name="Satoh K."/>
            <person name="Arai H."/>
            <person name="Sanzen T."/>
            <person name="Kawaguchi Y."/>
            <person name="Hayashi H."/>
            <person name="Yokobori S."/>
            <person name="Yamagishi A."/>
            <person name="Oono Y."/>
            <person name="Narumi I."/>
        </authorList>
    </citation>
    <scope>NUCLEOTIDE SEQUENCE [LARGE SCALE GENOMIC DNA]</scope>
    <source>
        <strain evidence="7">TR0125</strain>
    </source>
</reference>
<dbReference type="InterPro" id="IPR017853">
    <property type="entry name" value="GH"/>
</dbReference>
<dbReference type="InterPro" id="IPR050985">
    <property type="entry name" value="Alpha-glycosidase_related"/>
</dbReference>
<dbReference type="RefSeq" id="WP_201262735.1">
    <property type="nucleotide sequence ID" value="NZ_BFAG01000007.1"/>
</dbReference>
<dbReference type="EMBL" id="BFAG01000007">
    <property type="protein sequence ID" value="GBF06083.1"/>
    <property type="molecule type" value="Genomic_DNA"/>
</dbReference>
<gene>
    <name evidence="6" type="ORF">DAERI_070081</name>
</gene>
<dbReference type="PANTHER" id="PTHR43053">
    <property type="entry name" value="GLYCOSIDASE FAMILY 31"/>
    <property type="match status" value="1"/>
</dbReference>
<comment type="caution">
    <text evidence="6">The sequence shown here is derived from an EMBL/GenBank/DDBJ whole genome shotgun (WGS) entry which is preliminary data.</text>
</comment>
<sequence length="334" mass="37168">MTTKDLPGTSLFVPHRPGEGWWGGLNDDGLHMPFGRAPLSRDLARDLSGNQGAPLLLSDQGRYLWSDAPFAFEVDGTGLRLRGEARLEEGFGTLRGAFLAASARHFPPSGTLPDERLFTRPQYNTWIEHGYGGTQEGVLAYARGILDHGFPTGVLMIDDNWHRGYGHWDFDRKRFPDPAALVRQLQEMGFPVMLWVCPFVSPDSEEFRWLEKRGLLLLDASGQVALRRWWNGYSAVLDLTHPGAVNWMNEQLGRLQADYGVDGFKLDAGDPIFYRADDRMVGVGGPAAQCEAWARLGLRFPLNEYRACWKLGGQALAQRLKDKAHIGTSSASPA</sequence>
<dbReference type="GO" id="GO:0005975">
    <property type="term" value="P:carbohydrate metabolic process"/>
    <property type="evidence" value="ECO:0007669"/>
    <property type="project" value="InterPro"/>
</dbReference>
<evidence type="ECO:0000256" key="1">
    <source>
        <dbReference type="ARBA" id="ARBA00007806"/>
    </source>
</evidence>
<protein>
    <submittedName>
        <fullName evidence="6">Glycoside hydrolase family 31</fullName>
    </submittedName>
</protein>
<accession>A0A2I9CVV0</accession>
<evidence type="ECO:0000313" key="7">
    <source>
        <dbReference type="Proteomes" id="UP000236569"/>
    </source>
</evidence>
<evidence type="ECO:0000259" key="5">
    <source>
        <dbReference type="Pfam" id="PF01055"/>
    </source>
</evidence>
<dbReference type="InterPro" id="IPR000322">
    <property type="entry name" value="Glyco_hydro_31_TIM"/>
</dbReference>
<evidence type="ECO:0000256" key="4">
    <source>
        <dbReference type="RuleBase" id="RU361185"/>
    </source>
</evidence>
<dbReference type="GO" id="GO:0004553">
    <property type="term" value="F:hydrolase activity, hydrolyzing O-glycosyl compounds"/>
    <property type="evidence" value="ECO:0007669"/>
    <property type="project" value="InterPro"/>
</dbReference>
<proteinExistence type="inferred from homology"/>
<dbReference type="CDD" id="cd06592">
    <property type="entry name" value="GH31_NET37"/>
    <property type="match status" value="1"/>
</dbReference>
<organism evidence="6 7">
    <name type="scientific">Deinococcus aerius</name>
    <dbReference type="NCBI Taxonomy" id="200253"/>
    <lineage>
        <taxon>Bacteria</taxon>
        <taxon>Thermotogati</taxon>
        <taxon>Deinococcota</taxon>
        <taxon>Deinococci</taxon>
        <taxon>Deinococcales</taxon>
        <taxon>Deinococcaceae</taxon>
        <taxon>Deinococcus</taxon>
    </lineage>
</organism>
<name>A0A2I9CVV0_9DEIO</name>
<evidence type="ECO:0000256" key="3">
    <source>
        <dbReference type="ARBA" id="ARBA00023295"/>
    </source>
</evidence>
<evidence type="ECO:0000313" key="6">
    <source>
        <dbReference type="EMBL" id="GBF06083.1"/>
    </source>
</evidence>
<dbReference type="PANTHER" id="PTHR43053:SF4">
    <property type="entry name" value="MYOGENESIS-REGULATING GLYCOSIDASE"/>
    <property type="match status" value="1"/>
</dbReference>
<comment type="similarity">
    <text evidence="1 4">Belongs to the glycosyl hydrolase 31 family.</text>
</comment>
<dbReference type="Gene3D" id="3.20.20.80">
    <property type="entry name" value="Glycosidases"/>
    <property type="match status" value="1"/>
</dbReference>
<dbReference type="Proteomes" id="UP000236569">
    <property type="component" value="Unassembled WGS sequence"/>
</dbReference>
<dbReference type="AlphaFoldDB" id="A0A2I9CVV0"/>
<keyword evidence="7" id="KW-1185">Reference proteome</keyword>
<dbReference type="Pfam" id="PF01055">
    <property type="entry name" value="Glyco_hydro_31_2nd"/>
    <property type="match status" value="1"/>
</dbReference>
<keyword evidence="2 4" id="KW-0378">Hydrolase</keyword>
<dbReference type="SUPFAM" id="SSF51445">
    <property type="entry name" value="(Trans)glycosidases"/>
    <property type="match status" value="1"/>
</dbReference>
<evidence type="ECO:0000256" key="2">
    <source>
        <dbReference type="ARBA" id="ARBA00022801"/>
    </source>
</evidence>